<dbReference type="Pfam" id="PF00528">
    <property type="entry name" value="BPD_transp_1"/>
    <property type="match status" value="1"/>
</dbReference>
<dbReference type="OrthoDB" id="44105at2157"/>
<gene>
    <name evidence="9" type="ORF">EA472_14680</name>
</gene>
<keyword evidence="3" id="KW-1003">Cell membrane</keyword>
<dbReference type="PANTHER" id="PTHR43163">
    <property type="entry name" value="DIPEPTIDE TRANSPORT SYSTEM PERMEASE PROTEIN DPPB-RELATED"/>
    <property type="match status" value="1"/>
</dbReference>
<evidence type="ECO:0000259" key="8">
    <source>
        <dbReference type="PROSITE" id="PS50928"/>
    </source>
</evidence>
<feature type="transmembrane region" description="Helical" evidence="7">
    <location>
        <begin position="12"/>
        <end position="32"/>
    </location>
</feature>
<comment type="similarity">
    <text evidence="7">Belongs to the binding-protein-dependent transport system permease family.</text>
</comment>
<dbReference type="InterPro" id="IPR045621">
    <property type="entry name" value="BPD_transp_1_N"/>
</dbReference>
<keyword evidence="2 7" id="KW-0813">Transport</keyword>
<evidence type="ECO:0000256" key="1">
    <source>
        <dbReference type="ARBA" id="ARBA00004651"/>
    </source>
</evidence>
<evidence type="ECO:0000256" key="4">
    <source>
        <dbReference type="ARBA" id="ARBA00022692"/>
    </source>
</evidence>
<dbReference type="PROSITE" id="PS50928">
    <property type="entry name" value="ABC_TM1"/>
    <property type="match status" value="1"/>
</dbReference>
<keyword evidence="6 7" id="KW-0472">Membrane</keyword>
<keyword evidence="5 7" id="KW-1133">Transmembrane helix</keyword>
<dbReference type="GO" id="GO:0055085">
    <property type="term" value="P:transmembrane transport"/>
    <property type="evidence" value="ECO:0007669"/>
    <property type="project" value="InterPro"/>
</dbReference>
<dbReference type="GO" id="GO:0005886">
    <property type="term" value="C:plasma membrane"/>
    <property type="evidence" value="ECO:0007669"/>
    <property type="project" value="UniProtKB-SubCell"/>
</dbReference>
<dbReference type="Gene3D" id="1.10.3720.10">
    <property type="entry name" value="MetI-like"/>
    <property type="match status" value="1"/>
</dbReference>
<dbReference type="AlphaFoldDB" id="A0A3N6MF03"/>
<feature type="transmembrane region" description="Helical" evidence="7">
    <location>
        <begin position="145"/>
        <end position="167"/>
    </location>
</feature>
<keyword evidence="10" id="KW-1185">Reference proteome</keyword>
<comment type="caution">
    <text evidence="9">The sequence shown here is derived from an EMBL/GenBank/DDBJ whole genome shotgun (WGS) entry which is preliminary data.</text>
</comment>
<feature type="transmembrane region" description="Helical" evidence="7">
    <location>
        <begin position="187"/>
        <end position="209"/>
    </location>
</feature>
<dbReference type="InterPro" id="IPR000515">
    <property type="entry name" value="MetI-like"/>
</dbReference>
<evidence type="ECO:0000256" key="5">
    <source>
        <dbReference type="ARBA" id="ARBA00022989"/>
    </source>
</evidence>
<feature type="transmembrane region" description="Helical" evidence="7">
    <location>
        <begin position="246"/>
        <end position="271"/>
    </location>
</feature>
<dbReference type="PANTHER" id="PTHR43163:SF6">
    <property type="entry name" value="DIPEPTIDE TRANSPORT SYSTEM PERMEASE PROTEIN DPPB-RELATED"/>
    <property type="match status" value="1"/>
</dbReference>
<protein>
    <submittedName>
        <fullName evidence="9">ABC transporter permease</fullName>
    </submittedName>
</protein>
<reference evidence="9 10" key="1">
    <citation type="submission" date="2018-10" db="EMBL/GenBank/DDBJ databases">
        <title>Natrarchaeobius chitinivorans gen. nov., sp. nov., and Natrarchaeobius haloalkaliphilus sp. nov., alkaliphilic, chitin-utilizing haloarchaea from hypersaline alkaline lakes.</title>
        <authorList>
            <person name="Sorokin D.Y."/>
            <person name="Elcheninov A.G."/>
            <person name="Kostrikina N.A."/>
            <person name="Bale N.J."/>
            <person name="Sinninghe Damste J.S."/>
            <person name="Khijniak T.V."/>
            <person name="Kublanov I.V."/>
            <person name="Toshchakov S.V."/>
        </authorList>
    </citation>
    <scope>NUCLEOTIDE SEQUENCE [LARGE SCALE GENOMIC DNA]</scope>
    <source>
        <strain evidence="9 10">AArcht7</strain>
    </source>
</reference>
<sequence>MSFQSYVIRRIGQVIVTYWAFLTILFVLFRVVPGDPVSMHVQDLGAEAREERIAELGLDQPLYVQYVEYLRQLARADLGQSMIYNESVWNIIVVKFWNTIILMAASLILAYAIGILGGALLAWYRGTAFEKGGIVLTLLARSSPEFWTGIVLLGVFVFWLGLFPVGGMRSIGSELATGVGRYLSWDFVYHAVLPALTGAIYFLGTPALLMRNSMLDVLNADFIEIKKAEGLHPWNVLYKHAVRNSILPLVTIAAIAVGMAIGGSVVIETVFNWPGMGRAMVDAVNNNDYQLAMAAFFLMGSVVILMNFVADLLYVYLDPRVTYE</sequence>
<feature type="transmembrane region" description="Helical" evidence="7">
    <location>
        <begin position="100"/>
        <end position="124"/>
    </location>
</feature>
<evidence type="ECO:0000256" key="2">
    <source>
        <dbReference type="ARBA" id="ARBA00022448"/>
    </source>
</evidence>
<evidence type="ECO:0000313" key="9">
    <source>
        <dbReference type="EMBL" id="RQG99464.1"/>
    </source>
</evidence>
<evidence type="ECO:0000313" key="10">
    <source>
        <dbReference type="Proteomes" id="UP000281431"/>
    </source>
</evidence>
<organism evidence="9 10">
    <name type="scientific">Natrarchaeobius chitinivorans</name>
    <dbReference type="NCBI Taxonomy" id="1679083"/>
    <lineage>
        <taxon>Archaea</taxon>
        <taxon>Methanobacteriati</taxon>
        <taxon>Methanobacteriota</taxon>
        <taxon>Stenosarchaea group</taxon>
        <taxon>Halobacteria</taxon>
        <taxon>Halobacteriales</taxon>
        <taxon>Natrialbaceae</taxon>
        <taxon>Natrarchaeobius</taxon>
    </lineage>
</organism>
<dbReference type="CDD" id="cd06261">
    <property type="entry name" value="TM_PBP2"/>
    <property type="match status" value="1"/>
</dbReference>
<feature type="transmembrane region" description="Helical" evidence="7">
    <location>
        <begin position="291"/>
        <end position="317"/>
    </location>
</feature>
<dbReference type="InterPro" id="IPR035906">
    <property type="entry name" value="MetI-like_sf"/>
</dbReference>
<evidence type="ECO:0000256" key="6">
    <source>
        <dbReference type="ARBA" id="ARBA00023136"/>
    </source>
</evidence>
<proteinExistence type="inferred from homology"/>
<dbReference type="Pfam" id="PF19300">
    <property type="entry name" value="BPD_transp_1_N"/>
    <property type="match status" value="1"/>
</dbReference>
<keyword evidence="4 7" id="KW-0812">Transmembrane</keyword>
<evidence type="ECO:0000256" key="3">
    <source>
        <dbReference type="ARBA" id="ARBA00022475"/>
    </source>
</evidence>
<dbReference type="SUPFAM" id="SSF161098">
    <property type="entry name" value="MetI-like"/>
    <property type="match status" value="1"/>
</dbReference>
<accession>A0A3N6MF03</accession>
<dbReference type="EMBL" id="REFZ01000009">
    <property type="protein sequence ID" value="RQG99464.1"/>
    <property type="molecule type" value="Genomic_DNA"/>
</dbReference>
<evidence type="ECO:0000256" key="7">
    <source>
        <dbReference type="RuleBase" id="RU363032"/>
    </source>
</evidence>
<dbReference type="Proteomes" id="UP000281431">
    <property type="component" value="Unassembled WGS sequence"/>
</dbReference>
<name>A0A3N6MF03_NATCH</name>
<comment type="subcellular location">
    <subcellularLocation>
        <location evidence="1 7">Cell membrane</location>
        <topology evidence="1 7">Multi-pass membrane protein</topology>
    </subcellularLocation>
</comment>
<feature type="domain" description="ABC transmembrane type-1" evidence="8">
    <location>
        <begin position="96"/>
        <end position="310"/>
    </location>
</feature>